<evidence type="ECO:0000256" key="5">
    <source>
        <dbReference type="ARBA" id="ARBA00023010"/>
    </source>
</evidence>
<dbReference type="InterPro" id="IPR036322">
    <property type="entry name" value="WD40_repeat_dom_sf"/>
</dbReference>
<keyword evidence="10" id="KW-1185">Reference proteome</keyword>
<proteinExistence type="predicted"/>
<evidence type="ECO:0000256" key="7">
    <source>
        <dbReference type="ARBA" id="ARBA00023242"/>
    </source>
</evidence>
<dbReference type="InterPro" id="IPR037700">
    <property type="entry name" value="NUP88/NUP82"/>
</dbReference>
<evidence type="ECO:0000313" key="10">
    <source>
        <dbReference type="Proteomes" id="UP000827549"/>
    </source>
</evidence>
<evidence type="ECO:0000256" key="4">
    <source>
        <dbReference type="ARBA" id="ARBA00022927"/>
    </source>
</evidence>
<dbReference type="AlphaFoldDB" id="A0AAF0Y0K3"/>
<evidence type="ECO:0000256" key="1">
    <source>
        <dbReference type="ARBA" id="ARBA00004567"/>
    </source>
</evidence>
<sequence>MASTLPFSLEALRSHAIFVPPASSSTDDGWELVDTPGLSADGLPAPRNARIAVRDKDLIVAFGKEVRITTLAGEGWEVNAGSVGAYKTLKSPHLTFTIHQIIVNPTGRLLAVVGHHQLVILVLPRAGFGSGTGGDVVVRSFHVDEYQHSPSSTAALTKVIWHPWGESGNSLWVLASDGKLFEYDVLRPQDPVQTFNFLPDNATRVKAKFSAIDPLSQYASSFTFSAGDFDFGPLMVYVLMANGDVYTMGPALPLHADVPATYLQSLSAWVTERTKRLEKADAGQVGDEGSAERASYAGRLALQAQWVDAILRQARTARDDGDADQNASPARRRGFGLRESTSASTARADRPAPGPGMVRVHPPHLTESGSPAPGVHRPLVRQGPLVFDPSPQEVGNGDGVDEQSATDLIVLRASGDNEDDSGPRANVVAIAWSAGRVDLGVAIDTPEPRWVTSRDPAPGDVTLPILESILISYPAALEPEAVEANTPSLVSDPVHPDVVYVQSSFGVDAISVAPWVKKLLDGSEGDLPPSEVAPLIAAAPSRPIVGTVTFCNITLGYGILGLASSGQLATVELDFRVQDRGDGAPPSEVAAEPTPADVPDAQSLLVKPFDTKALIASIRSPSTPFNPRAAVRKLPDNGKPLAAIGPDHLRALADASSQIRAQAEAVRTASAVIERRVDLQVAEYARQLSVLRDAAAKAKATRETATASTERYEQMVVEQVALADRLDAVLSAMLAEYRPQIGQVERKWFDELDRLRQRVSGGAAVRRNQTLAHRAQVLKEQLGVVRPLAEAAQKEEGVSESQAYGQKQLRPLEQALGSRGDELARMVRKLESLNFKVDAAAAAKDDEE</sequence>
<dbReference type="GO" id="GO:0000055">
    <property type="term" value="P:ribosomal large subunit export from nucleus"/>
    <property type="evidence" value="ECO:0007669"/>
    <property type="project" value="InterPro"/>
</dbReference>
<keyword evidence="2" id="KW-0813">Transport</keyword>
<keyword evidence="3" id="KW-0509">mRNA transport</keyword>
<accession>A0AAF0Y0K3</accession>
<feature type="region of interest" description="Disordered" evidence="8">
    <location>
        <begin position="382"/>
        <end position="401"/>
    </location>
</feature>
<keyword evidence="7" id="KW-0539">Nucleus</keyword>
<evidence type="ECO:0000313" key="9">
    <source>
        <dbReference type="EMBL" id="WOO77587.1"/>
    </source>
</evidence>
<evidence type="ECO:0000256" key="8">
    <source>
        <dbReference type="SAM" id="MobiDB-lite"/>
    </source>
</evidence>
<dbReference type="GO" id="GO:0005643">
    <property type="term" value="C:nuclear pore"/>
    <property type="evidence" value="ECO:0007669"/>
    <property type="project" value="UniProtKB-SubCell"/>
</dbReference>
<dbReference type="EMBL" id="CP086714">
    <property type="protein sequence ID" value="WOO77587.1"/>
    <property type="molecule type" value="Genomic_DNA"/>
</dbReference>
<organism evidence="9 10">
    <name type="scientific">Vanrija pseudolonga</name>
    <dbReference type="NCBI Taxonomy" id="143232"/>
    <lineage>
        <taxon>Eukaryota</taxon>
        <taxon>Fungi</taxon>
        <taxon>Dikarya</taxon>
        <taxon>Basidiomycota</taxon>
        <taxon>Agaricomycotina</taxon>
        <taxon>Tremellomycetes</taxon>
        <taxon>Trichosporonales</taxon>
        <taxon>Trichosporonaceae</taxon>
        <taxon>Vanrija</taxon>
    </lineage>
</organism>
<dbReference type="GO" id="GO:0006606">
    <property type="term" value="P:protein import into nucleus"/>
    <property type="evidence" value="ECO:0007669"/>
    <property type="project" value="TreeGrafter"/>
</dbReference>
<dbReference type="GO" id="GO:0017056">
    <property type="term" value="F:structural constituent of nuclear pore"/>
    <property type="evidence" value="ECO:0007669"/>
    <property type="project" value="InterPro"/>
</dbReference>
<dbReference type="PANTHER" id="PTHR13257:SF0">
    <property type="entry name" value="NUCLEAR PORE COMPLEX PROTEIN NUP88"/>
    <property type="match status" value="1"/>
</dbReference>
<dbReference type="GeneID" id="87804418"/>
<keyword evidence="5" id="KW-0811">Translocation</keyword>
<dbReference type="GO" id="GO:0000056">
    <property type="term" value="P:ribosomal small subunit export from nucleus"/>
    <property type="evidence" value="ECO:0007669"/>
    <property type="project" value="InterPro"/>
</dbReference>
<protein>
    <submittedName>
        <fullName evidence="9">Nucleoporin NUP82</fullName>
    </submittedName>
</protein>
<comment type="subcellular location">
    <subcellularLocation>
        <location evidence="1">Nucleus</location>
        <location evidence="1">Nuclear pore complex</location>
    </subcellularLocation>
</comment>
<name>A0AAF0Y0K3_9TREE</name>
<evidence type="ECO:0000256" key="3">
    <source>
        <dbReference type="ARBA" id="ARBA00022816"/>
    </source>
</evidence>
<evidence type="ECO:0000256" key="6">
    <source>
        <dbReference type="ARBA" id="ARBA00023132"/>
    </source>
</evidence>
<reference evidence="9" key="1">
    <citation type="submission" date="2023-10" db="EMBL/GenBank/DDBJ databases">
        <authorList>
            <person name="Noh H."/>
        </authorList>
    </citation>
    <scope>NUCLEOTIDE SEQUENCE</scope>
    <source>
        <strain evidence="9">DUCC4014</strain>
    </source>
</reference>
<feature type="region of interest" description="Disordered" evidence="8">
    <location>
        <begin position="316"/>
        <end position="376"/>
    </location>
</feature>
<evidence type="ECO:0000256" key="2">
    <source>
        <dbReference type="ARBA" id="ARBA00022448"/>
    </source>
</evidence>
<keyword evidence="6" id="KW-0906">Nuclear pore complex</keyword>
<dbReference type="RefSeq" id="XP_062623619.1">
    <property type="nucleotide sequence ID" value="XM_062767635.1"/>
</dbReference>
<keyword evidence="4" id="KW-0653">Protein transport</keyword>
<dbReference type="Proteomes" id="UP000827549">
    <property type="component" value="Chromosome 1"/>
</dbReference>
<dbReference type="SUPFAM" id="SSF50978">
    <property type="entry name" value="WD40 repeat-like"/>
    <property type="match status" value="1"/>
</dbReference>
<dbReference type="Pfam" id="PF10168">
    <property type="entry name" value="Nup88"/>
    <property type="match status" value="2"/>
</dbReference>
<dbReference type="PANTHER" id="PTHR13257">
    <property type="entry name" value="NUCLEOPORIN NUP84-RELATED"/>
    <property type="match status" value="1"/>
</dbReference>
<dbReference type="InterPro" id="IPR019321">
    <property type="entry name" value="Nucleoporin_Nup88"/>
</dbReference>
<dbReference type="GO" id="GO:0006406">
    <property type="term" value="P:mRNA export from nucleus"/>
    <property type="evidence" value="ECO:0007669"/>
    <property type="project" value="TreeGrafter"/>
</dbReference>
<gene>
    <name evidence="9" type="primary">NUP82</name>
    <name evidence="9" type="ORF">LOC62_01G001161</name>
</gene>